<evidence type="ECO:0000313" key="2">
    <source>
        <dbReference type="EMBL" id="ERK72736.1"/>
    </source>
</evidence>
<dbReference type="EMBL" id="AWVQ01000092">
    <property type="protein sequence ID" value="ERK72736.1"/>
    <property type="molecule type" value="Genomic_DNA"/>
</dbReference>
<feature type="compositionally biased region" description="Basic and acidic residues" evidence="1">
    <location>
        <begin position="39"/>
        <end position="55"/>
    </location>
</feature>
<feature type="region of interest" description="Disordered" evidence="1">
    <location>
        <begin position="1"/>
        <end position="172"/>
    </location>
</feature>
<accession>U2RVC5</accession>
<evidence type="ECO:0000313" key="3">
    <source>
        <dbReference type="Proteomes" id="UP000016605"/>
    </source>
</evidence>
<dbReference type="Proteomes" id="UP000016605">
    <property type="component" value="Unassembled WGS sequence"/>
</dbReference>
<sequence length="189" mass="20103">MAVLEHGADDERSPDDRGKKPEQPRGQQAPKGELGSVVDVERGQHGDVGDSHGDDVWSVAGSVEPTVDEPEGGRDGSDGTRRNKGQIGGPPEGGHRARGSEDDQNRSEVEPATDNVPAGAFSAEHGNQPTRDCDQSRRDVDSEQGEEDGGERGYVQSEQGFRAHERPPSGALRVALRKGVRTTVPVAAR</sequence>
<dbReference type="AlphaFoldDB" id="U2RVC5"/>
<organism evidence="2 3">
    <name type="scientific">Leifsonia aquatica ATCC 14665</name>
    <dbReference type="NCBI Taxonomy" id="1358026"/>
    <lineage>
        <taxon>Bacteria</taxon>
        <taxon>Bacillati</taxon>
        <taxon>Actinomycetota</taxon>
        <taxon>Actinomycetes</taxon>
        <taxon>Micrococcales</taxon>
        <taxon>Microbacteriaceae</taxon>
        <taxon>Leifsonia</taxon>
    </lineage>
</organism>
<protein>
    <submittedName>
        <fullName evidence="2">Uncharacterized protein</fullName>
    </submittedName>
</protein>
<comment type="caution">
    <text evidence="2">The sequence shown here is derived from an EMBL/GenBank/DDBJ whole genome shotgun (WGS) entry which is preliminary data.</text>
</comment>
<dbReference type="HOGENOM" id="CLU_1432906_0_0_11"/>
<name>U2RVC5_LEIAQ</name>
<proteinExistence type="predicted"/>
<evidence type="ECO:0000256" key="1">
    <source>
        <dbReference type="SAM" id="MobiDB-lite"/>
    </source>
</evidence>
<gene>
    <name evidence="2" type="ORF">N136_00890</name>
</gene>
<feature type="compositionally biased region" description="Basic and acidic residues" evidence="1">
    <location>
        <begin position="71"/>
        <end position="81"/>
    </location>
</feature>
<feature type="compositionally biased region" description="Basic and acidic residues" evidence="1">
    <location>
        <begin position="93"/>
        <end position="109"/>
    </location>
</feature>
<feature type="compositionally biased region" description="Basic and acidic residues" evidence="1">
    <location>
        <begin position="1"/>
        <end position="23"/>
    </location>
</feature>
<reference evidence="2 3" key="1">
    <citation type="submission" date="2013-08" db="EMBL/GenBank/DDBJ databases">
        <authorList>
            <person name="Weinstock G."/>
            <person name="Sodergren E."/>
            <person name="Wylie T."/>
            <person name="Fulton L."/>
            <person name="Fulton R."/>
            <person name="Fronick C."/>
            <person name="O'Laughlin M."/>
            <person name="Godfrey J."/>
            <person name="Miner T."/>
            <person name="Herter B."/>
            <person name="Appelbaum E."/>
            <person name="Cordes M."/>
            <person name="Lek S."/>
            <person name="Wollam A."/>
            <person name="Pepin K.H."/>
            <person name="Palsikar V.B."/>
            <person name="Mitreva M."/>
            <person name="Wilson R.K."/>
        </authorList>
    </citation>
    <scope>NUCLEOTIDE SEQUENCE [LARGE SCALE GENOMIC DNA]</scope>
    <source>
        <strain evidence="2 3">ATCC 14665</strain>
    </source>
</reference>
<feature type="compositionally biased region" description="Basic and acidic residues" evidence="1">
    <location>
        <begin position="131"/>
        <end position="141"/>
    </location>
</feature>